<dbReference type="Proteomes" id="UP000216339">
    <property type="component" value="Unassembled WGS sequence"/>
</dbReference>
<protein>
    <recommendedName>
        <fullName evidence="9">Flagellar M-ring protein</fullName>
    </recommendedName>
</protein>
<dbReference type="Pfam" id="PF01514">
    <property type="entry name" value="YscJ_FliF"/>
    <property type="match status" value="1"/>
</dbReference>
<evidence type="ECO:0000256" key="6">
    <source>
        <dbReference type="ARBA" id="ARBA00022989"/>
    </source>
</evidence>
<dbReference type="Pfam" id="PF08345">
    <property type="entry name" value="YscJ_FliF_C"/>
    <property type="match status" value="2"/>
</dbReference>
<proteinExistence type="inferred from homology"/>
<evidence type="ECO:0000256" key="3">
    <source>
        <dbReference type="ARBA" id="ARBA00007971"/>
    </source>
</evidence>
<keyword evidence="5 10" id="KW-0812">Transmembrane</keyword>
<dbReference type="PANTHER" id="PTHR30046">
    <property type="entry name" value="FLAGELLAR M-RING PROTEIN"/>
    <property type="match status" value="1"/>
</dbReference>
<dbReference type="NCBIfam" id="TIGR00206">
    <property type="entry name" value="fliF"/>
    <property type="match status" value="1"/>
</dbReference>
<evidence type="ECO:0000256" key="9">
    <source>
        <dbReference type="PIRNR" id="PIRNR004862"/>
    </source>
</evidence>
<keyword evidence="13" id="KW-0966">Cell projection</keyword>
<evidence type="ECO:0000256" key="7">
    <source>
        <dbReference type="ARBA" id="ARBA00023136"/>
    </source>
</evidence>
<keyword evidence="8 9" id="KW-0975">Bacterial flagellum</keyword>
<feature type="domain" description="Flagellar M-ring N-terminal" evidence="11">
    <location>
        <begin position="41"/>
        <end position="213"/>
    </location>
</feature>
<keyword evidence="7 10" id="KW-0472">Membrane</keyword>
<reference evidence="13 14" key="1">
    <citation type="submission" date="2016-11" db="EMBL/GenBank/DDBJ databases">
        <title>Study of marine rhodopsin-containing bacteria.</title>
        <authorList>
            <person name="Yoshizawa S."/>
            <person name="Kumagai Y."/>
            <person name="Kogure K."/>
        </authorList>
    </citation>
    <scope>NUCLEOTIDE SEQUENCE [LARGE SCALE GENOMIC DNA]</scope>
    <source>
        <strain evidence="13 14">SAORIC-28</strain>
    </source>
</reference>
<evidence type="ECO:0000256" key="5">
    <source>
        <dbReference type="ARBA" id="ARBA00022692"/>
    </source>
</evidence>
<dbReference type="RefSeq" id="WP_095509414.1">
    <property type="nucleotide sequence ID" value="NZ_MQWD01000001.1"/>
</dbReference>
<dbReference type="GO" id="GO:0071973">
    <property type="term" value="P:bacterial-type flagellum-dependent cell motility"/>
    <property type="evidence" value="ECO:0007669"/>
    <property type="project" value="InterPro"/>
</dbReference>
<evidence type="ECO:0000256" key="10">
    <source>
        <dbReference type="SAM" id="Phobius"/>
    </source>
</evidence>
<comment type="subcellular location">
    <subcellularLocation>
        <location evidence="1 9">Bacterial flagellum basal body</location>
    </subcellularLocation>
    <subcellularLocation>
        <location evidence="2">Cell membrane</location>
        <topology evidence="2">Multi-pass membrane protein</topology>
    </subcellularLocation>
</comment>
<organism evidence="13 14">
    <name type="scientific">Rubrivirga marina</name>
    <dbReference type="NCBI Taxonomy" id="1196024"/>
    <lineage>
        <taxon>Bacteria</taxon>
        <taxon>Pseudomonadati</taxon>
        <taxon>Rhodothermota</taxon>
        <taxon>Rhodothermia</taxon>
        <taxon>Rhodothermales</taxon>
        <taxon>Rubricoccaceae</taxon>
        <taxon>Rubrivirga</taxon>
    </lineage>
</organism>
<comment type="function">
    <text evidence="9">The M ring may be actively involved in energy transduction.</text>
</comment>
<comment type="similarity">
    <text evidence="3 9">Belongs to the FliF family.</text>
</comment>
<dbReference type="GO" id="GO:0003774">
    <property type="term" value="F:cytoskeletal motor activity"/>
    <property type="evidence" value="ECO:0007669"/>
    <property type="project" value="InterPro"/>
</dbReference>
<evidence type="ECO:0000259" key="12">
    <source>
        <dbReference type="Pfam" id="PF08345"/>
    </source>
</evidence>
<accession>A0A271IXC8</accession>
<dbReference type="AlphaFoldDB" id="A0A271IXC8"/>
<dbReference type="PIRSF" id="PIRSF004862">
    <property type="entry name" value="FliF"/>
    <property type="match status" value="1"/>
</dbReference>
<keyword evidence="4" id="KW-1003">Cell membrane</keyword>
<dbReference type="InterPro" id="IPR013556">
    <property type="entry name" value="Flag_M-ring_C"/>
</dbReference>
<keyword evidence="14" id="KW-1185">Reference proteome</keyword>
<evidence type="ECO:0000256" key="8">
    <source>
        <dbReference type="ARBA" id="ARBA00023143"/>
    </source>
</evidence>
<dbReference type="InterPro" id="IPR000067">
    <property type="entry name" value="FlgMring_FliF"/>
</dbReference>
<dbReference type="InterPro" id="IPR045851">
    <property type="entry name" value="AMP-bd_C_sf"/>
</dbReference>
<keyword evidence="13" id="KW-0969">Cilium</keyword>
<dbReference type="EMBL" id="MQWD01000001">
    <property type="protein sequence ID" value="PAP75770.1"/>
    <property type="molecule type" value="Genomic_DNA"/>
</dbReference>
<feature type="transmembrane region" description="Helical" evidence="10">
    <location>
        <begin position="20"/>
        <end position="40"/>
    </location>
</feature>
<feature type="domain" description="Flagellar M-ring C-terminal" evidence="12">
    <location>
        <begin position="299"/>
        <end position="382"/>
    </location>
</feature>
<dbReference type="GO" id="GO:0009431">
    <property type="term" value="C:bacterial-type flagellum basal body, MS ring"/>
    <property type="evidence" value="ECO:0007669"/>
    <property type="project" value="InterPro"/>
</dbReference>
<evidence type="ECO:0000256" key="2">
    <source>
        <dbReference type="ARBA" id="ARBA00004651"/>
    </source>
</evidence>
<keyword evidence="6 10" id="KW-1133">Transmembrane helix</keyword>
<evidence type="ECO:0000256" key="4">
    <source>
        <dbReference type="ARBA" id="ARBA00022475"/>
    </source>
</evidence>
<dbReference type="PANTHER" id="PTHR30046:SF0">
    <property type="entry name" value="FLAGELLAR M-RING PROTEIN"/>
    <property type="match status" value="1"/>
</dbReference>
<gene>
    <name evidence="13" type="ORF">BSZ37_04605</name>
</gene>
<name>A0A271IXC8_9BACT</name>
<dbReference type="GO" id="GO:0005886">
    <property type="term" value="C:plasma membrane"/>
    <property type="evidence" value="ECO:0007669"/>
    <property type="project" value="UniProtKB-SubCell"/>
</dbReference>
<evidence type="ECO:0000313" key="13">
    <source>
        <dbReference type="EMBL" id="PAP75770.1"/>
    </source>
</evidence>
<evidence type="ECO:0000259" key="11">
    <source>
        <dbReference type="Pfam" id="PF01514"/>
    </source>
</evidence>
<dbReference type="InterPro" id="IPR006182">
    <property type="entry name" value="FliF_N_dom"/>
</dbReference>
<dbReference type="Gene3D" id="3.30.300.30">
    <property type="match status" value="1"/>
</dbReference>
<feature type="domain" description="Flagellar M-ring C-terminal" evidence="12">
    <location>
        <begin position="247"/>
        <end position="295"/>
    </location>
</feature>
<evidence type="ECO:0000313" key="14">
    <source>
        <dbReference type="Proteomes" id="UP000216339"/>
    </source>
</evidence>
<dbReference type="InterPro" id="IPR043427">
    <property type="entry name" value="YscJ/FliF"/>
</dbReference>
<dbReference type="PRINTS" id="PR01009">
    <property type="entry name" value="FLGMRINGFLIF"/>
</dbReference>
<sequence>MSAIVQAREAVQQLPPRRRLLLGGVVVGVVGALLLVARWASQPDYALLFGGLPAQEAGQVVEQLESQGVAYDLRDGGASIYVPREDVYGLRLRLATEGVVSEGPAGYELFDGGTLGMTDFMQRLNVKRALEGELARTIASVRQVERARVHLVLPERSPFQDRQVPASASVVLGVRGSLGPDQVAGVTALVAGAVEGLSTNEVTVLDEAGRMLAGPDAAGPEGGLSTAQLRMREEVESHLAEAGQSMLDQLLGPGRAVVRVAADLDLARTTSETNAVDPESQTVLSEELQEEAGEVGGATSTVRNYEVTRTTTRQEQEAGSIRALTVSVLLDEAAPPADPAAEADTPTPFTDDQLRQIESLVKNAVGFDEERGDRFAVQQLRFSTPAEAGGLLASADATVWAGLGLRYGIVLLVLLLAYRLLKRLADALAAPAEREALALDAAEADRLLGDGLAVGEDGELLGLPESAPVRATIEAVDDDPYAAKLSPEAQALANTSSLADDLRAAVDADPEAASNVVRAWLREDTPTA</sequence>
<dbReference type="OrthoDB" id="9807026at2"/>
<comment type="caution">
    <text evidence="13">The sequence shown here is derived from an EMBL/GenBank/DDBJ whole genome shotgun (WGS) entry which is preliminary data.</text>
</comment>
<keyword evidence="13" id="KW-0282">Flagellum</keyword>
<evidence type="ECO:0000256" key="1">
    <source>
        <dbReference type="ARBA" id="ARBA00004117"/>
    </source>
</evidence>